<evidence type="ECO:0008006" key="9">
    <source>
        <dbReference type="Google" id="ProtNLM"/>
    </source>
</evidence>
<feature type="transmembrane region" description="Helical" evidence="6">
    <location>
        <begin position="335"/>
        <end position="359"/>
    </location>
</feature>
<dbReference type="EMBL" id="CM035427">
    <property type="protein sequence ID" value="KAH7306367.1"/>
    <property type="molecule type" value="Genomic_DNA"/>
</dbReference>
<dbReference type="GO" id="GO:0016020">
    <property type="term" value="C:membrane"/>
    <property type="evidence" value="ECO:0007669"/>
    <property type="project" value="UniProtKB-SubCell"/>
</dbReference>
<evidence type="ECO:0000256" key="1">
    <source>
        <dbReference type="ARBA" id="ARBA00004141"/>
    </source>
</evidence>
<dbReference type="InterPro" id="IPR012926">
    <property type="entry name" value="TMEM120A/B"/>
</dbReference>
<feature type="transmembrane region" description="Helical" evidence="6">
    <location>
        <begin position="249"/>
        <end position="266"/>
    </location>
</feature>
<evidence type="ECO:0000256" key="4">
    <source>
        <dbReference type="ARBA" id="ARBA00022989"/>
    </source>
</evidence>
<feature type="transmembrane region" description="Helical" evidence="6">
    <location>
        <begin position="220"/>
        <end position="237"/>
    </location>
</feature>
<accession>A0A8T2S4K2</accession>
<reference evidence="7" key="1">
    <citation type="submission" date="2021-08" db="EMBL/GenBank/DDBJ databases">
        <title>WGS assembly of Ceratopteris richardii.</title>
        <authorList>
            <person name="Marchant D.B."/>
            <person name="Chen G."/>
            <person name="Jenkins J."/>
            <person name="Shu S."/>
            <person name="Leebens-Mack J."/>
            <person name="Grimwood J."/>
            <person name="Schmutz J."/>
            <person name="Soltis P."/>
            <person name="Soltis D."/>
            <person name="Chen Z.-H."/>
        </authorList>
    </citation>
    <scope>NUCLEOTIDE SEQUENCE</scope>
    <source>
        <strain evidence="7">Whitten #5841</strain>
        <tissue evidence="7">Leaf</tissue>
    </source>
</reference>
<comment type="subcellular location">
    <subcellularLocation>
        <location evidence="1">Membrane</location>
        <topology evidence="1">Multi-pass membrane protein</topology>
    </subcellularLocation>
</comment>
<keyword evidence="8" id="KW-1185">Reference proteome</keyword>
<name>A0A8T2S4K2_CERRI</name>
<dbReference type="OrthoDB" id="2015098at2759"/>
<dbReference type="AlphaFoldDB" id="A0A8T2S4K2"/>
<keyword evidence="5 6" id="KW-0472">Membrane</keyword>
<evidence type="ECO:0000313" key="8">
    <source>
        <dbReference type="Proteomes" id="UP000825935"/>
    </source>
</evidence>
<dbReference type="OMA" id="YTRVAMG"/>
<evidence type="ECO:0000256" key="3">
    <source>
        <dbReference type="ARBA" id="ARBA00022692"/>
    </source>
</evidence>
<keyword evidence="3 6" id="KW-0812">Transmembrane</keyword>
<sequence length="413" mass="47115">MRRYFRYCCCARTVQVFSYTLLCHPSGFCRAHRISRAGGAESKAREMNGDKEDGGMQQHCNIATRVASFLEHAKTLQSAASAFSSRLRIEEKALSQQAVMLDKEIKNLRADVLSSLEKNELSQLLAEKMEEDIERAYSMISEGDVGALLPPKSNGSFLRMLLGPVNVKAAGTDVRFKAKQEYNAYRDRTAVLFLLFPFILLLSENWFWQGCFPALPIHAYQAWLLLFYTSLALRENILRVNGSNIRPWWVYHHYCAMLMAVVALTWDIRGQYPVCKEKQREVNLFLIWAVMQGGAMLLQNRYQRQRLYTRIALGKAGRMDVVWGEAAGVFGQLSLLYPLLFLLQICQCFLGFLFVKSAFTKDSEWQVLGCGLLLLIMAVGNFVNTMETLIAKIRTKSKMRQKSILHDKSLKVL</sequence>
<feature type="transmembrane region" description="Helical" evidence="6">
    <location>
        <begin position="189"/>
        <end position="208"/>
    </location>
</feature>
<evidence type="ECO:0000256" key="5">
    <source>
        <dbReference type="ARBA" id="ARBA00023136"/>
    </source>
</evidence>
<evidence type="ECO:0000313" key="7">
    <source>
        <dbReference type="EMBL" id="KAH7306367.1"/>
    </source>
</evidence>
<evidence type="ECO:0000256" key="6">
    <source>
        <dbReference type="SAM" id="Phobius"/>
    </source>
</evidence>
<proteinExistence type="inferred from homology"/>
<gene>
    <name evidence="7" type="ORF">KP509_22G007900</name>
</gene>
<keyword evidence="4 6" id="KW-1133">Transmembrane helix</keyword>
<protein>
    <recommendedName>
        <fullName evidence="9">TMPIT-like protein</fullName>
    </recommendedName>
</protein>
<organism evidence="7 8">
    <name type="scientific">Ceratopteris richardii</name>
    <name type="common">Triangle waterfern</name>
    <dbReference type="NCBI Taxonomy" id="49495"/>
    <lineage>
        <taxon>Eukaryota</taxon>
        <taxon>Viridiplantae</taxon>
        <taxon>Streptophyta</taxon>
        <taxon>Embryophyta</taxon>
        <taxon>Tracheophyta</taxon>
        <taxon>Polypodiopsida</taxon>
        <taxon>Polypodiidae</taxon>
        <taxon>Polypodiales</taxon>
        <taxon>Pteridineae</taxon>
        <taxon>Pteridaceae</taxon>
        <taxon>Parkerioideae</taxon>
        <taxon>Ceratopteris</taxon>
    </lineage>
</organism>
<feature type="transmembrane region" description="Helical" evidence="6">
    <location>
        <begin position="282"/>
        <end position="298"/>
    </location>
</feature>
<dbReference type="Pfam" id="PF07851">
    <property type="entry name" value="TMEM120A-B"/>
    <property type="match status" value="1"/>
</dbReference>
<comment type="caution">
    <text evidence="7">The sequence shown here is derived from an EMBL/GenBank/DDBJ whole genome shotgun (WGS) entry which is preliminary data.</text>
</comment>
<comment type="similarity">
    <text evidence="2">Belongs to the TMEM120 family.</text>
</comment>
<dbReference type="Proteomes" id="UP000825935">
    <property type="component" value="Chromosome 22"/>
</dbReference>
<dbReference type="PANTHER" id="PTHR21433:SF0">
    <property type="entry name" value="TRANSMEMBRANE PROTEIN 120 HOMOLOG"/>
    <property type="match status" value="1"/>
</dbReference>
<evidence type="ECO:0000256" key="2">
    <source>
        <dbReference type="ARBA" id="ARBA00009700"/>
    </source>
</evidence>
<feature type="transmembrane region" description="Helical" evidence="6">
    <location>
        <begin position="365"/>
        <end position="390"/>
    </location>
</feature>
<dbReference type="PANTHER" id="PTHR21433">
    <property type="entry name" value="TRANSMEMBRANE PROTEIN INDUCED BY TUMOR NECROSIS FACTOR ALPHA"/>
    <property type="match status" value="1"/>
</dbReference>